<dbReference type="SUPFAM" id="SSF47336">
    <property type="entry name" value="ACP-like"/>
    <property type="match status" value="2"/>
</dbReference>
<feature type="compositionally biased region" description="Low complexity" evidence="5">
    <location>
        <begin position="683"/>
        <end position="697"/>
    </location>
</feature>
<dbReference type="eggNOG" id="COG3266">
    <property type="taxonomic scope" value="Bacteria"/>
</dbReference>
<dbReference type="PROSITE" id="PS52019">
    <property type="entry name" value="PKS_MFAS_DH"/>
    <property type="match status" value="1"/>
</dbReference>
<feature type="region of interest" description="N-terminal hotdog fold" evidence="4">
    <location>
        <begin position="1846"/>
        <end position="1984"/>
    </location>
</feature>
<dbReference type="Pfam" id="PF14765">
    <property type="entry name" value="PS-DH"/>
    <property type="match status" value="1"/>
</dbReference>
<dbReference type="Pfam" id="PF16197">
    <property type="entry name" value="KAsynt_C_assoc"/>
    <property type="match status" value="1"/>
</dbReference>
<dbReference type="CDD" id="cd08953">
    <property type="entry name" value="KR_2_SDR_x"/>
    <property type="match status" value="1"/>
</dbReference>
<dbReference type="InParanoid" id="E8R364"/>
<evidence type="ECO:0000256" key="2">
    <source>
        <dbReference type="ARBA" id="ARBA00022553"/>
    </source>
</evidence>
<evidence type="ECO:0000256" key="1">
    <source>
        <dbReference type="ARBA" id="ARBA00022450"/>
    </source>
</evidence>
<dbReference type="SUPFAM" id="SSF51735">
    <property type="entry name" value="NAD(P)-binding Rossmann-fold domains"/>
    <property type="match status" value="1"/>
</dbReference>
<feature type="compositionally biased region" description="Pro residues" evidence="5">
    <location>
        <begin position="783"/>
        <end position="796"/>
    </location>
</feature>
<evidence type="ECO:0000259" key="6">
    <source>
        <dbReference type="PROSITE" id="PS50075"/>
    </source>
</evidence>
<protein>
    <submittedName>
        <fullName evidence="9">KR domain protein</fullName>
    </submittedName>
</protein>
<dbReference type="InterPro" id="IPR016036">
    <property type="entry name" value="Malonyl_transacylase_ACP-bd"/>
</dbReference>
<feature type="region of interest" description="C-terminal hotdog fold" evidence="4">
    <location>
        <begin position="2000"/>
        <end position="2165"/>
    </location>
</feature>
<dbReference type="EMBL" id="CP002353">
    <property type="protein sequence ID" value="ADV62583.1"/>
    <property type="molecule type" value="Genomic_DNA"/>
</dbReference>
<keyword evidence="10" id="KW-1185">Reference proteome</keyword>
<dbReference type="InterPro" id="IPR057326">
    <property type="entry name" value="KR_dom"/>
</dbReference>
<dbReference type="InterPro" id="IPR009081">
    <property type="entry name" value="PP-bd_ACP"/>
</dbReference>
<name>E8R364_ISOPI</name>
<dbReference type="PROSITE" id="PS50075">
    <property type="entry name" value="CARRIER"/>
    <property type="match status" value="2"/>
</dbReference>
<feature type="region of interest" description="Disordered" evidence="5">
    <location>
        <begin position="679"/>
        <end position="754"/>
    </location>
</feature>
<dbReference type="Pfam" id="PF02801">
    <property type="entry name" value="Ketoacyl-synt_C"/>
    <property type="match status" value="1"/>
</dbReference>
<feature type="compositionally biased region" description="Pro residues" evidence="5">
    <location>
        <begin position="881"/>
        <end position="906"/>
    </location>
</feature>
<dbReference type="Gene3D" id="3.40.50.720">
    <property type="entry name" value="NAD(P)-binding Rossmann-like Domain"/>
    <property type="match status" value="1"/>
</dbReference>
<keyword evidence="3" id="KW-0808">Transferase</keyword>
<dbReference type="eggNOG" id="COG3321">
    <property type="taxonomic scope" value="Bacteria"/>
</dbReference>
<feature type="region of interest" description="Disordered" evidence="5">
    <location>
        <begin position="1170"/>
        <end position="1221"/>
    </location>
</feature>
<dbReference type="SUPFAM" id="SSF52151">
    <property type="entry name" value="FabD/lysophospholipase-like"/>
    <property type="match status" value="1"/>
</dbReference>
<dbReference type="InterPro" id="IPR001227">
    <property type="entry name" value="Ac_transferase_dom_sf"/>
</dbReference>
<feature type="active site" description="Proton donor; for dehydratase activity" evidence="4">
    <location>
        <position position="2069"/>
    </location>
</feature>
<feature type="active site" description="Proton acceptor; for dehydratase activity" evidence="4">
    <location>
        <position position="1878"/>
    </location>
</feature>
<dbReference type="SMART" id="SM00822">
    <property type="entry name" value="PKS_KR"/>
    <property type="match status" value="1"/>
</dbReference>
<dbReference type="InterPro" id="IPR049551">
    <property type="entry name" value="PKS_DH_C"/>
</dbReference>
<dbReference type="Proteomes" id="UP000008631">
    <property type="component" value="Chromosome"/>
</dbReference>
<evidence type="ECO:0000256" key="5">
    <source>
        <dbReference type="SAM" id="MobiDB-lite"/>
    </source>
</evidence>
<reference key="1">
    <citation type="submission" date="2010-11" db="EMBL/GenBank/DDBJ databases">
        <title>The complete sequence of chromosome of Isophaera pallida ATCC 43644.</title>
        <authorList>
            <consortium name="US DOE Joint Genome Institute (JGI-PGF)"/>
            <person name="Lucas S."/>
            <person name="Copeland A."/>
            <person name="Lapidus A."/>
            <person name="Bruce D."/>
            <person name="Goodwin L."/>
            <person name="Pitluck S."/>
            <person name="Kyrpides N."/>
            <person name="Mavromatis K."/>
            <person name="Pagani I."/>
            <person name="Ivanova N."/>
            <person name="Saunders E."/>
            <person name="Brettin T."/>
            <person name="Detter J.C."/>
            <person name="Han C."/>
            <person name="Tapia R."/>
            <person name="Land M."/>
            <person name="Hauser L."/>
            <person name="Markowitz V."/>
            <person name="Cheng J.-F."/>
            <person name="Hugenholtz P."/>
            <person name="Woyke T."/>
            <person name="Wu D."/>
            <person name="Eisen J.A."/>
        </authorList>
    </citation>
    <scope>NUCLEOTIDE SEQUENCE</scope>
    <source>
        <strain>ATCC 43644</strain>
    </source>
</reference>
<feature type="compositionally biased region" description="Pro residues" evidence="5">
    <location>
        <begin position="1177"/>
        <end position="1189"/>
    </location>
</feature>
<feature type="compositionally biased region" description="Pro residues" evidence="5">
    <location>
        <begin position="1813"/>
        <end position="1825"/>
    </location>
</feature>
<dbReference type="InterPro" id="IPR016039">
    <property type="entry name" value="Thiolase-like"/>
</dbReference>
<dbReference type="eggNOG" id="COG0236">
    <property type="taxonomic scope" value="Bacteria"/>
</dbReference>
<dbReference type="Gene3D" id="3.10.129.110">
    <property type="entry name" value="Polyketide synthase dehydratase"/>
    <property type="match status" value="1"/>
</dbReference>
<feature type="region of interest" description="Disordered" evidence="5">
    <location>
        <begin position="1984"/>
        <end position="2004"/>
    </location>
</feature>
<dbReference type="SUPFAM" id="SSF53901">
    <property type="entry name" value="Thiolase-like"/>
    <property type="match status" value="1"/>
</dbReference>
<dbReference type="InterPro" id="IPR032821">
    <property type="entry name" value="PKS_assoc"/>
</dbReference>
<feature type="compositionally biased region" description="Pro residues" evidence="5">
    <location>
        <begin position="927"/>
        <end position="948"/>
    </location>
</feature>
<organism evidence="9 10">
    <name type="scientific">Isosphaera pallida (strain ATCC 43644 / DSM 9630 / IS1B)</name>
    <dbReference type="NCBI Taxonomy" id="575540"/>
    <lineage>
        <taxon>Bacteria</taxon>
        <taxon>Pseudomonadati</taxon>
        <taxon>Planctomycetota</taxon>
        <taxon>Planctomycetia</taxon>
        <taxon>Isosphaerales</taxon>
        <taxon>Isosphaeraceae</taxon>
        <taxon>Isosphaera</taxon>
    </lineage>
</organism>
<evidence type="ECO:0000313" key="9">
    <source>
        <dbReference type="EMBL" id="ADV62583.1"/>
    </source>
</evidence>
<keyword evidence="2" id="KW-0597">Phosphoprotein</keyword>
<feature type="domain" description="Carrier" evidence="6">
    <location>
        <begin position="1090"/>
        <end position="1170"/>
    </location>
</feature>
<feature type="region of interest" description="Disordered" evidence="5">
    <location>
        <begin position="1785"/>
        <end position="1833"/>
    </location>
</feature>
<evidence type="ECO:0000256" key="3">
    <source>
        <dbReference type="ARBA" id="ARBA00022679"/>
    </source>
</evidence>
<proteinExistence type="predicted"/>
<dbReference type="InterPro" id="IPR049900">
    <property type="entry name" value="PKS_mFAS_DH"/>
</dbReference>
<dbReference type="Pfam" id="PF00698">
    <property type="entry name" value="Acyl_transf_1"/>
    <property type="match status" value="1"/>
</dbReference>
<dbReference type="STRING" id="575540.Isop_2003"/>
<feature type="domain" description="Carrier" evidence="6">
    <location>
        <begin position="978"/>
        <end position="1058"/>
    </location>
</feature>
<dbReference type="InterPro" id="IPR014031">
    <property type="entry name" value="Ketoacyl_synth_C"/>
</dbReference>
<feature type="compositionally biased region" description="Pro residues" evidence="5">
    <location>
        <begin position="702"/>
        <end position="721"/>
    </location>
</feature>
<dbReference type="InterPro" id="IPR020841">
    <property type="entry name" value="PKS_Beta-ketoAc_synthase_dom"/>
</dbReference>
<evidence type="ECO:0000256" key="4">
    <source>
        <dbReference type="PROSITE-ProRule" id="PRU01363"/>
    </source>
</evidence>
<dbReference type="Pfam" id="PF08659">
    <property type="entry name" value="KR"/>
    <property type="match status" value="1"/>
</dbReference>
<evidence type="ECO:0000259" key="8">
    <source>
        <dbReference type="PROSITE" id="PS52019"/>
    </source>
</evidence>
<dbReference type="KEGG" id="ipa:Isop_2003"/>
<dbReference type="SMART" id="SM00827">
    <property type="entry name" value="PKS_AT"/>
    <property type="match status" value="1"/>
</dbReference>
<dbReference type="InterPro" id="IPR016035">
    <property type="entry name" value="Acyl_Trfase/lysoPLipase"/>
</dbReference>
<dbReference type="eggNOG" id="COG1028">
    <property type="taxonomic scope" value="Bacteria"/>
</dbReference>
<dbReference type="InterPro" id="IPR052568">
    <property type="entry name" value="PKS-FAS_Synthase"/>
</dbReference>
<dbReference type="PANTHER" id="PTHR43074">
    <property type="entry name" value="OMEGA-3 POLYUNSATURATED FATTY ACID SYNTHASE PFAB-RELATED"/>
    <property type="match status" value="1"/>
</dbReference>
<dbReference type="GO" id="GO:0016746">
    <property type="term" value="F:acyltransferase activity"/>
    <property type="evidence" value="ECO:0007669"/>
    <property type="project" value="InterPro"/>
</dbReference>
<dbReference type="PANTHER" id="PTHR43074:SF1">
    <property type="entry name" value="BETA-KETOACYL SYNTHASE FAMILY PROTEIN-RELATED"/>
    <property type="match status" value="1"/>
</dbReference>
<evidence type="ECO:0000259" key="7">
    <source>
        <dbReference type="PROSITE" id="PS52004"/>
    </source>
</evidence>
<dbReference type="InterPro" id="IPR013968">
    <property type="entry name" value="PKS_KR"/>
</dbReference>
<feature type="region of interest" description="Disordered" evidence="5">
    <location>
        <begin position="772"/>
        <end position="818"/>
    </location>
</feature>
<dbReference type="InterPro" id="IPR036736">
    <property type="entry name" value="ACP-like_sf"/>
</dbReference>
<dbReference type="InterPro" id="IPR014043">
    <property type="entry name" value="Acyl_transferase_dom"/>
</dbReference>
<gene>
    <name evidence="9" type="ordered locus">Isop_2003</name>
</gene>
<dbReference type="Gene3D" id="3.40.47.10">
    <property type="match status" value="1"/>
</dbReference>
<feature type="domain" description="PKS/mFAS DH" evidence="8">
    <location>
        <begin position="1846"/>
        <end position="2165"/>
    </location>
</feature>
<dbReference type="InterPro" id="IPR042104">
    <property type="entry name" value="PKS_dehydratase_sf"/>
</dbReference>
<feature type="region of interest" description="Disordered" evidence="5">
    <location>
        <begin position="876"/>
        <end position="977"/>
    </location>
</feature>
<keyword evidence="1" id="KW-0596">Phosphopantetheine</keyword>
<dbReference type="HOGENOM" id="CLU_000022_30_2_0"/>
<accession>E8R364</accession>
<dbReference type="Pfam" id="PF00550">
    <property type="entry name" value="PP-binding"/>
    <property type="match status" value="2"/>
</dbReference>
<reference evidence="9 10" key="2">
    <citation type="journal article" date="2011" name="Stand. Genomic Sci.">
        <title>Complete genome sequence of Isosphaera pallida type strain (IS1B).</title>
        <authorList>
            <consortium name="US DOE Joint Genome Institute (JGI-PGF)"/>
            <person name="Goker M."/>
            <person name="Cleland D."/>
            <person name="Saunders E."/>
            <person name="Lapidus A."/>
            <person name="Nolan M."/>
            <person name="Lucas S."/>
            <person name="Hammon N."/>
            <person name="Deshpande S."/>
            <person name="Cheng J.F."/>
            <person name="Tapia R."/>
            <person name="Han C."/>
            <person name="Goodwin L."/>
            <person name="Pitluck S."/>
            <person name="Liolios K."/>
            <person name="Pagani I."/>
            <person name="Ivanova N."/>
            <person name="Mavromatis K."/>
            <person name="Pati A."/>
            <person name="Chen A."/>
            <person name="Palaniappan K."/>
            <person name="Land M."/>
            <person name="Hauser L."/>
            <person name="Chang Y.J."/>
            <person name="Jeffries C.D."/>
            <person name="Detter J.C."/>
            <person name="Beck B."/>
            <person name="Woyke T."/>
            <person name="Bristow J."/>
            <person name="Eisen J.A."/>
            <person name="Markowitz V."/>
            <person name="Hugenholtz P."/>
            <person name="Kyrpides N.C."/>
            <person name="Klenk H.P."/>
        </authorList>
    </citation>
    <scope>NUCLEOTIDE SEQUENCE [LARGE SCALE GENOMIC DNA]</scope>
    <source>
        <strain evidence="10">ATCC 43644 / DSM 9630 / IS1B</strain>
    </source>
</reference>
<dbReference type="SUPFAM" id="SSF55048">
    <property type="entry name" value="Probable ACP-binding domain of malonyl-CoA ACP transacylase"/>
    <property type="match status" value="1"/>
</dbReference>
<dbReference type="Gene3D" id="3.40.366.10">
    <property type="entry name" value="Malonyl-Coenzyme A Acyl Carrier Protein, domain 2"/>
    <property type="match status" value="1"/>
</dbReference>
<dbReference type="Gene3D" id="3.30.70.250">
    <property type="entry name" value="Malonyl-CoA ACP transacylase, ACP-binding"/>
    <property type="match status" value="1"/>
</dbReference>
<dbReference type="PROSITE" id="PS52004">
    <property type="entry name" value="KS3_2"/>
    <property type="match status" value="1"/>
</dbReference>
<dbReference type="InterPro" id="IPR036291">
    <property type="entry name" value="NAD(P)-bd_dom_sf"/>
</dbReference>
<dbReference type="Gene3D" id="1.10.1200.10">
    <property type="entry name" value="ACP-like"/>
    <property type="match status" value="2"/>
</dbReference>
<sequence length="2192" mass="232544">MELTALREVYAESARRLGRPVESSWCALGSVKSQIGHTKAAAGIAGLLKAALALYHRTLPPTIKVSTPVEALRPGRSPFYIATEARPWARPPGVATPRRAAVSAFGFGGSNYHCVLEEAPTRAATPTSSEAIVWDDDLALIALSGSDAAAIRRQLTTLETLSTGSDQWDNGFRDLKSWRALLSVAAQGRIAFRRDDPIRLTLVVRRDDPATRSRSFAAALRRLEALETTGGSADPTIPEPPAIAESVWLETGPPAQAGSLALIFSGQGSQRLGMGRDLFTRFPQARRELERAEAQGPPSGWRGSLTDVIFPKSLGVLDQDERAEAERRLRDTAAAQPALGAIERGMLAILEEVFGLEWGCAAGHSYGELTALLAAGRIDRDAHARLSRARGEAMAAQGRGAGRSSGGMLAVLAAETQVEAVLRQRDPALATRLTAANRNAPRQIVYAGDPADLERARELLRTAGIDARPLPVSAAFHSHFVAPARDDLARVLETIPFVPGTHPVFANLNGAPYPADPAAARATLADQLARPVEFVTLIQTLRRSGVTTFLEVGPDAKLVGLIRAILAEDRSHPSTAASSPPARVSVLALDPPARPDAGPSPGLVHLARALAGLAALGYPLRLDQWHPVAAQTASTKPRPTVPLVGANHRSAKVVAAASVRPPAVAASPASTHQDALRGNLPETAVSPPVATPSASPTFSSWNPPPTLSEPVPFPAVVPQPLEPGAMPSTRDPQPPASPEPRRDHAPHRTNGDVAGSALPLARADRLATVASPNGEHRIGQPGFAPPPPTAPPPADSQPPASTPVDFHAGSTQAPTHLPPSAPSALLILSRDGLLALQRLAERTADLHRQFLEGQDRLQQTFRALLDQYHRAGAEAGTFLIPNPPTSSIAPPPPCLSPEPTSAPTPEPVRATPVTPAPRLEPDRPTEPPEPPPISFGPTPFSPLEPPTPIQDHPLHPPAPIPEEPAADPVAADPRIGNGLDPARVSALLQVVSSKTGYPQEILNLDMELDTDLGIDSIKRVEILSAVQERLPDAPEVAPEVLGGLRTLRDIAAHLGSSSISTNINIPPVEEPTTPLTTSSTSSESQALWDGLDPARVSALLQVVSSKTGYPQEILNLDMELDTDLGIDSIKRVEILSAVQERLPDAPEVAPEVLGGLRTLRDIAAHLGGSTTLALSDDPPPSKTPAPPNPVEEAAPVPFGLGAEPSVGFAPPSRTPLPRRRTPSDAQLRRLIVEAIPTEPAPPLQEGPGPATQGVFLVAVASPPWGDADGSDRVLAQAIVSRLNTLGCLGRAVLVEPSRLADAALPAGPGRGLLLIAPRRIESVHADEWLRFAFRAVREAGRGWQTDRSTADAATCGNTLRPILASLTRLDGGFGLVDARKMIVPELGGVAGLVKTAGWEWPHVAALALDLDPNWNDPSRVAEAVVAELVARAQPDPHASSTFDFPQASRMVPEIGLAPNVRRQVRLRDADLDPDFNVDVHESSQTLISTHLDSLERIASSSSTTRGLPLGPGEVVVVTGGARGITAETALALARLAKPTLVILSRSAAPQAPPAWIASEGAVTEADVTRGLLRRVDPAAQTDLAAIRAEARRLLAEREAFQNLQRLRDAGATVIASSVDVRDAHALAQTFANLRREVGPIRGVLHGAGILADKPILAKDEDSFQQVYETKVVGLRGLLAALEPDEWRFLALFSSTTARYGRAGQVDYAVANEVLNKWADRLAADHPNRRVVALGWGPWAGGMVTSALRGVFEREGIGLIPLDQGADFLATELARPGDQAEIVVLGPGRVPGLDDHPPGHFLSPVQASQESRAPTPPPPPTPPPGNLPAMPISALPSMPTSISSSLPSVVVSPPSRPHAVSFIDRVTLSVQTAPALHSHVLGGRAVVPLAWLLEWLGHAALARQPGRHLIGFDHLRVDHPAVVDAVEPTRFETWVGPAEPPAFAVAGVTPRTPSEEAALRLPLTLRDSNGRPLLTAWARLTESDARPSPLVPTLPDRKSSVSNASTGSIPTVEAFYEADLFHGPFFRAIDRIEWLDETGMAVTTRPGPPPPQWLSNPPRSRWLSDPRVLDVAFQLMVGWMSRMRDHAVLPVGFERCRLAAPEDWPRQTSDSGSWSSATCLRVTMRIHSARNGRLVADLEVIEVLRGTLLARIEGATAVTSPVLRRAFVQTELDATPAMAATSTRGVRGEGRVS</sequence>
<feature type="domain" description="Ketosynthase family 3 (KS3)" evidence="7">
    <location>
        <begin position="1"/>
        <end position="118"/>
    </location>
</feature>
<evidence type="ECO:0000313" key="10">
    <source>
        <dbReference type="Proteomes" id="UP000008631"/>
    </source>
</evidence>